<evidence type="ECO:0000313" key="4">
    <source>
        <dbReference type="Proteomes" id="UP001295684"/>
    </source>
</evidence>
<name>A0AAD2D9Y4_EUPCR</name>
<reference evidence="3" key="1">
    <citation type="submission" date="2023-07" db="EMBL/GenBank/DDBJ databases">
        <authorList>
            <consortium name="AG Swart"/>
            <person name="Singh M."/>
            <person name="Singh A."/>
            <person name="Seah K."/>
            <person name="Emmerich C."/>
        </authorList>
    </citation>
    <scope>NUCLEOTIDE SEQUENCE</scope>
    <source>
        <strain evidence="3">DP1</strain>
    </source>
</reference>
<keyword evidence="2" id="KW-0812">Transmembrane</keyword>
<evidence type="ECO:0000313" key="3">
    <source>
        <dbReference type="EMBL" id="CAI2386497.1"/>
    </source>
</evidence>
<dbReference type="EMBL" id="CAMPGE010029008">
    <property type="protein sequence ID" value="CAI2386497.1"/>
    <property type="molecule type" value="Genomic_DNA"/>
</dbReference>
<accession>A0AAD2D9Y4</accession>
<protein>
    <submittedName>
        <fullName evidence="3">Uncharacterized protein</fullName>
    </submittedName>
</protein>
<proteinExistence type="predicted"/>
<feature type="coiled-coil region" evidence="1">
    <location>
        <begin position="53"/>
        <end position="99"/>
    </location>
</feature>
<keyword evidence="4" id="KW-1185">Reference proteome</keyword>
<sequence>MYTCKQCKTATHFKCDIILASSLQDVQEDLNYVKEFIAQLECLAYQNSLPLYNSELSTTLEDFKQQVENLDENLQEALKRNLQLNFVALEAELAQIQLSLSENEEIREILFLSASREASLQRSQNLKKAENSKKMPQHQVQTDQVKRNFRARNQNEAENAFHRNLLNFDNSRLRDFRTNSRNFTRNLWTKFKQKQSSLIIREGFMKLKVNFWLILLSIILILMFPMLTNKFSEYTSQGEFSIEDLSMKVDQLKIYTDRKDLEQITELNRVKKIVAKQIDKDPDERELALDTANSTSNEFMQSMIDLNYRMGPKEVFEMYNVIGGQQFLIRNFLSSYYPPSIEFFSFNREINLPRAAYNSHGRVYYNQYGIQDVIRTTKSQVYLNKLSLSYDDLSQIMRASANSKKLIIKDCDINVSPDLDFSTDYPPKTEYLSFENTKLILKNKSRNCQNNNCQLTLEDVIIAIKTSHFIDSLKTINIYQAGIYTEYAEDLLNNHGLYNIEIIQEQTSFAEK</sequence>
<comment type="caution">
    <text evidence="3">The sequence shown here is derived from an EMBL/GenBank/DDBJ whole genome shotgun (WGS) entry which is preliminary data.</text>
</comment>
<gene>
    <name evidence="3" type="ORF">ECRASSUSDP1_LOCUS28118</name>
</gene>
<evidence type="ECO:0000256" key="1">
    <source>
        <dbReference type="SAM" id="Coils"/>
    </source>
</evidence>
<organism evidence="3 4">
    <name type="scientific">Euplotes crassus</name>
    <dbReference type="NCBI Taxonomy" id="5936"/>
    <lineage>
        <taxon>Eukaryota</taxon>
        <taxon>Sar</taxon>
        <taxon>Alveolata</taxon>
        <taxon>Ciliophora</taxon>
        <taxon>Intramacronucleata</taxon>
        <taxon>Spirotrichea</taxon>
        <taxon>Hypotrichia</taxon>
        <taxon>Euplotida</taxon>
        <taxon>Euplotidae</taxon>
        <taxon>Moneuplotes</taxon>
    </lineage>
</organism>
<keyword evidence="1" id="KW-0175">Coiled coil</keyword>
<dbReference type="Proteomes" id="UP001295684">
    <property type="component" value="Unassembled WGS sequence"/>
</dbReference>
<keyword evidence="2" id="KW-0472">Membrane</keyword>
<dbReference type="AlphaFoldDB" id="A0AAD2D9Y4"/>
<feature type="transmembrane region" description="Helical" evidence="2">
    <location>
        <begin position="209"/>
        <end position="227"/>
    </location>
</feature>
<evidence type="ECO:0000256" key="2">
    <source>
        <dbReference type="SAM" id="Phobius"/>
    </source>
</evidence>
<keyword evidence="2" id="KW-1133">Transmembrane helix</keyword>